<keyword evidence="2" id="KW-1185">Reference proteome</keyword>
<reference evidence="1" key="1">
    <citation type="submission" date="2023-06" db="EMBL/GenBank/DDBJ databases">
        <authorList>
            <person name="Delattre M."/>
        </authorList>
    </citation>
    <scope>NUCLEOTIDE SEQUENCE</scope>
    <source>
        <strain evidence="1">AF72</strain>
    </source>
</reference>
<organism evidence="1 2">
    <name type="scientific">Mesorhabditis spiculigera</name>
    <dbReference type="NCBI Taxonomy" id="96644"/>
    <lineage>
        <taxon>Eukaryota</taxon>
        <taxon>Metazoa</taxon>
        <taxon>Ecdysozoa</taxon>
        <taxon>Nematoda</taxon>
        <taxon>Chromadorea</taxon>
        <taxon>Rhabditida</taxon>
        <taxon>Rhabditina</taxon>
        <taxon>Rhabditomorpha</taxon>
        <taxon>Rhabditoidea</taxon>
        <taxon>Rhabditidae</taxon>
        <taxon>Mesorhabditinae</taxon>
        <taxon>Mesorhabditis</taxon>
    </lineage>
</organism>
<feature type="non-terminal residue" evidence="1">
    <location>
        <position position="52"/>
    </location>
</feature>
<proteinExistence type="predicted"/>
<protein>
    <submittedName>
        <fullName evidence="1">Uncharacterized protein</fullName>
    </submittedName>
</protein>
<comment type="caution">
    <text evidence="1">The sequence shown here is derived from an EMBL/GenBank/DDBJ whole genome shotgun (WGS) entry which is preliminary data.</text>
</comment>
<evidence type="ECO:0000313" key="2">
    <source>
        <dbReference type="Proteomes" id="UP001177023"/>
    </source>
</evidence>
<sequence>TLHLSLPGRLARLPDVPHCTETGTREIAGSHSSTCLKTSTKCTSCPSSTAVS</sequence>
<feature type="non-terminal residue" evidence="1">
    <location>
        <position position="1"/>
    </location>
</feature>
<gene>
    <name evidence="1" type="ORF">MSPICULIGERA_LOCUS6622</name>
</gene>
<name>A0AA36CGW2_9BILA</name>
<evidence type="ECO:0000313" key="1">
    <source>
        <dbReference type="EMBL" id="CAJ0568095.1"/>
    </source>
</evidence>
<dbReference type="AlphaFoldDB" id="A0AA36CGW2"/>
<accession>A0AA36CGW2</accession>
<dbReference type="Proteomes" id="UP001177023">
    <property type="component" value="Unassembled WGS sequence"/>
</dbReference>
<dbReference type="EMBL" id="CATQJA010001658">
    <property type="protein sequence ID" value="CAJ0568095.1"/>
    <property type="molecule type" value="Genomic_DNA"/>
</dbReference>